<proteinExistence type="predicted"/>
<dbReference type="RefSeq" id="WP_184391947.1">
    <property type="nucleotide sequence ID" value="NZ_BAAAJD010000042.1"/>
</dbReference>
<evidence type="ECO:0000313" key="2">
    <source>
        <dbReference type="Proteomes" id="UP000572635"/>
    </source>
</evidence>
<sequence length="174" mass="18978">MITNEHMRRLLDTALPVDREEVLPAPLQEIADAAWGRSASGILSPGGPPPEWTEAEAGTGPAELIRTELEVNDFRIDDEDLVHDSGSYLRRAVSRGLLFAAACLRRAADLPEAGRLRAVVITGVDDDFLTHGTTVKFFLHRGGLPDRYRDVERYPLEGIAVLGPDDLPSLGEAL</sequence>
<dbReference type="Proteomes" id="UP000572635">
    <property type="component" value="Unassembled WGS sequence"/>
</dbReference>
<gene>
    <name evidence="1" type="ORF">HDA36_002455</name>
</gene>
<name>A0A7W8VDD1_9ACTN</name>
<organism evidence="1 2">
    <name type="scientific">Nocardiopsis composta</name>
    <dbReference type="NCBI Taxonomy" id="157465"/>
    <lineage>
        <taxon>Bacteria</taxon>
        <taxon>Bacillati</taxon>
        <taxon>Actinomycetota</taxon>
        <taxon>Actinomycetes</taxon>
        <taxon>Streptosporangiales</taxon>
        <taxon>Nocardiopsidaceae</taxon>
        <taxon>Nocardiopsis</taxon>
    </lineage>
</organism>
<keyword evidence="2" id="KW-1185">Reference proteome</keyword>
<comment type="caution">
    <text evidence="1">The sequence shown here is derived from an EMBL/GenBank/DDBJ whole genome shotgun (WGS) entry which is preliminary data.</text>
</comment>
<protein>
    <submittedName>
        <fullName evidence="1">Uncharacterized protein</fullName>
    </submittedName>
</protein>
<reference evidence="1 2" key="1">
    <citation type="submission" date="2020-08" db="EMBL/GenBank/DDBJ databases">
        <title>Sequencing the genomes of 1000 actinobacteria strains.</title>
        <authorList>
            <person name="Klenk H.-P."/>
        </authorList>
    </citation>
    <scope>NUCLEOTIDE SEQUENCE [LARGE SCALE GENOMIC DNA]</scope>
    <source>
        <strain evidence="1 2">DSM 44551</strain>
    </source>
</reference>
<dbReference type="AlphaFoldDB" id="A0A7W8VDD1"/>
<accession>A0A7W8VDD1</accession>
<evidence type="ECO:0000313" key="1">
    <source>
        <dbReference type="EMBL" id="MBB5432371.1"/>
    </source>
</evidence>
<dbReference type="EMBL" id="JACHDB010000001">
    <property type="protein sequence ID" value="MBB5432371.1"/>
    <property type="molecule type" value="Genomic_DNA"/>
</dbReference>